<dbReference type="AlphaFoldDB" id="A0A8X8WG44"/>
<protein>
    <submittedName>
        <fullName evidence="2">Uncharacterized protein</fullName>
    </submittedName>
</protein>
<keyword evidence="3" id="KW-1185">Reference proteome</keyword>
<reference evidence="2" key="2">
    <citation type="submission" date="2020-08" db="EMBL/GenBank/DDBJ databases">
        <title>Plant Genome Project.</title>
        <authorList>
            <person name="Zhang R.-G."/>
        </authorList>
    </citation>
    <scope>NUCLEOTIDE SEQUENCE</scope>
    <source>
        <strain evidence="2">Huo1</strain>
        <tissue evidence="2">Leaf</tissue>
    </source>
</reference>
<evidence type="ECO:0000313" key="2">
    <source>
        <dbReference type="EMBL" id="KAG6394025.1"/>
    </source>
</evidence>
<organism evidence="2">
    <name type="scientific">Salvia splendens</name>
    <name type="common">Scarlet sage</name>
    <dbReference type="NCBI Taxonomy" id="180675"/>
    <lineage>
        <taxon>Eukaryota</taxon>
        <taxon>Viridiplantae</taxon>
        <taxon>Streptophyta</taxon>
        <taxon>Embryophyta</taxon>
        <taxon>Tracheophyta</taxon>
        <taxon>Spermatophyta</taxon>
        <taxon>Magnoliopsida</taxon>
        <taxon>eudicotyledons</taxon>
        <taxon>Gunneridae</taxon>
        <taxon>Pentapetalae</taxon>
        <taxon>asterids</taxon>
        <taxon>lamiids</taxon>
        <taxon>Lamiales</taxon>
        <taxon>Lamiaceae</taxon>
        <taxon>Nepetoideae</taxon>
        <taxon>Mentheae</taxon>
        <taxon>Salviinae</taxon>
        <taxon>Salvia</taxon>
        <taxon>Salvia subgen. Calosphace</taxon>
        <taxon>core Calosphace</taxon>
    </lineage>
</organism>
<accession>A0A8X8WG44</accession>
<name>A0A8X8WG44_SALSN</name>
<evidence type="ECO:0000313" key="3">
    <source>
        <dbReference type="Proteomes" id="UP000298416"/>
    </source>
</evidence>
<sequence length="257" mass="28743">MAERRHGGRRGDARSGGRGGGCGYLPNEEARDIENGDLRQQVRDLQRRLARLEKRQGKSNPMRSMAPERRSMDDPLFSDVFTSYDADEPSKNSNSNIFSMPTYDTPVYDEDIFYELPEPSKNSNSNILSLPVYNKPVYDEDIFYELPGMMSKSSPPFVKFDDAVEDEGGAIHNDEEYDEVEGGKPPPSVHGWEFVDLGTLKTLGAIQHLIQLISTSATLSTNGLELVRPEETIHLAATSSLFSSMMNLQLVTENLMD</sequence>
<comment type="caution">
    <text evidence="2">The sequence shown here is derived from an EMBL/GenBank/DDBJ whole genome shotgun (WGS) entry which is preliminary data.</text>
</comment>
<feature type="compositionally biased region" description="Basic and acidic residues" evidence="1">
    <location>
        <begin position="28"/>
        <end position="56"/>
    </location>
</feature>
<feature type="region of interest" description="Disordered" evidence="1">
    <location>
        <begin position="1"/>
        <end position="74"/>
    </location>
</feature>
<gene>
    <name evidence="2" type="ORF">SASPL_144601</name>
</gene>
<dbReference type="Proteomes" id="UP000298416">
    <property type="component" value="Unassembled WGS sequence"/>
</dbReference>
<dbReference type="EMBL" id="PNBA02000017">
    <property type="protein sequence ID" value="KAG6394025.1"/>
    <property type="molecule type" value="Genomic_DNA"/>
</dbReference>
<feature type="compositionally biased region" description="Basic and acidic residues" evidence="1">
    <location>
        <begin position="1"/>
        <end position="15"/>
    </location>
</feature>
<evidence type="ECO:0000256" key="1">
    <source>
        <dbReference type="SAM" id="MobiDB-lite"/>
    </source>
</evidence>
<reference evidence="2" key="1">
    <citation type="submission" date="2018-01" db="EMBL/GenBank/DDBJ databases">
        <authorList>
            <person name="Mao J.F."/>
        </authorList>
    </citation>
    <scope>NUCLEOTIDE SEQUENCE</scope>
    <source>
        <strain evidence="2">Huo1</strain>
        <tissue evidence="2">Leaf</tissue>
    </source>
</reference>
<proteinExistence type="predicted"/>